<comment type="caution">
    <text evidence="2">The sequence shown here is derived from an EMBL/GenBank/DDBJ whole genome shotgun (WGS) entry which is preliminary data.</text>
</comment>
<feature type="region of interest" description="Disordered" evidence="1">
    <location>
        <begin position="93"/>
        <end position="183"/>
    </location>
</feature>
<name>A0A8H7DF15_9AGAR</name>
<protein>
    <submittedName>
        <fullName evidence="2">Calmodulin-like protein</fullName>
    </submittedName>
</protein>
<feature type="compositionally biased region" description="Basic and acidic residues" evidence="1">
    <location>
        <begin position="36"/>
        <end position="66"/>
    </location>
</feature>
<proteinExistence type="predicted"/>
<evidence type="ECO:0000256" key="1">
    <source>
        <dbReference type="SAM" id="MobiDB-lite"/>
    </source>
</evidence>
<evidence type="ECO:0000313" key="2">
    <source>
        <dbReference type="EMBL" id="KAF7369101.1"/>
    </source>
</evidence>
<dbReference type="Proteomes" id="UP000620124">
    <property type="component" value="Unassembled WGS sequence"/>
</dbReference>
<dbReference type="EMBL" id="JACAZI010000002">
    <property type="protein sequence ID" value="KAF7369101.1"/>
    <property type="molecule type" value="Genomic_DNA"/>
</dbReference>
<feature type="region of interest" description="Disordered" evidence="1">
    <location>
        <begin position="1"/>
        <end position="81"/>
    </location>
</feature>
<feature type="compositionally biased region" description="Low complexity" evidence="1">
    <location>
        <begin position="1"/>
        <end position="14"/>
    </location>
</feature>
<sequence>MSSTSTQTQPRTSSNVADVSGVHPSAVGANTQPDATKTKPENEPESTNKETVDADHIDSTYPEQKHAGAVGYGPNYNQGAGFLDKITGVKEQVKGKVTHNPELVAKGHDRMTGELKHKELEEDAKSDPFADPEEKKQKAEQGGTNVVDPESKPTANGTPTTTEKTPSAATNGTTADSESKSIA</sequence>
<keyword evidence="3" id="KW-1185">Reference proteome</keyword>
<gene>
    <name evidence="2" type="ORF">MVEN_00237300</name>
</gene>
<organism evidence="2 3">
    <name type="scientific">Mycena venus</name>
    <dbReference type="NCBI Taxonomy" id="2733690"/>
    <lineage>
        <taxon>Eukaryota</taxon>
        <taxon>Fungi</taxon>
        <taxon>Dikarya</taxon>
        <taxon>Basidiomycota</taxon>
        <taxon>Agaricomycotina</taxon>
        <taxon>Agaricomycetes</taxon>
        <taxon>Agaricomycetidae</taxon>
        <taxon>Agaricales</taxon>
        <taxon>Marasmiineae</taxon>
        <taxon>Mycenaceae</taxon>
        <taxon>Mycena</taxon>
    </lineage>
</organism>
<evidence type="ECO:0000313" key="3">
    <source>
        <dbReference type="Proteomes" id="UP000620124"/>
    </source>
</evidence>
<accession>A0A8H7DF15</accession>
<reference evidence="2" key="1">
    <citation type="submission" date="2020-05" db="EMBL/GenBank/DDBJ databases">
        <title>Mycena genomes resolve the evolution of fungal bioluminescence.</title>
        <authorList>
            <person name="Tsai I.J."/>
        </authorList>
    </citation>
    <scope>NUCLEOTIDE SEQUENCE</scope>
    <source>
        <strain evidence="2">CCC161011</strain>
    </source>
</reference>
<dbReference type="OrthoDB" id="2500073at2759"/>
<feature type="compositionally biased region" description="Polar residues" evidence="1">
    <location>
        <begin position="153"/>
        <end position="183"/>
    </location>
</feature>
<dbReference type="AlphaFoldDB" id="A0A8H7DF15"/>
<feature type="compositionally biased region" description="Basic and acidic residues" evidence="1">
    <location>
        <begin position="105"/>
        <end position="139"/>
    </location>
</feature>